<protein>
    <submittedName>
        <fullName evidence="1">Uncharacterized protein</fullName>
    </submittedName>
</protein>
<accession>A0A8J3AES4</accession>
<name>A0A8J3AES4_9BACI</name>
<evidence type="ECO:0000313" key="2">
    <source>
        <dbReference type="Proteomes" id="UP000626244"/>
    </source>
</evidence>
<sequence length="42" mass="4812">MIKTFNKLIHSYSGEDLSSKGFSLSLKTVDGSMYYEKRMNGF</sequence>
<dbReference type="Proteomes" id="UP000626244">
    <property type="component" value="Unassembled WGS sequence"/>
</dbReference>
<gene>
    <name evidence="1" type="ORF">GCM10007380_04840</name>
</gene>
<dbReference type="AlphaFoldDB" id="A0A8J3AES4"/>
<proteinExistence type="predicted"/>
<organism evidence="1 2">
    <name type="scientific">Gottfriedia solisilvae</name>
    <dbReference type="NCBI Taxonomy" id="1516104"/>
    <lineage>
        <taxon>Bacteria</taxon>
        <taxon>Bacillati</taxon>
        <taxon>Bacillota</taxon>
        <taxon>Bacilli</taxon>
        <taxon>Bacillales</taxon>
        <taxon>Bacillaceae</taxon>
        <taxon>Gottfriedia</taxon>
    </lineage>
</organism>
<reference evidence="2" key="1">
    <citation type="journal article" date="2019" name="Int. J. Syst. Evol. Microbiol.">
        <title>The Global Catalogue of Microorganisms (GCM) 10K type strain sequencing project: providing services to taxonomists for standard genome sequencing and annotation.</title>
        <authorList>
            <consortium name="The Broad Institute Genomics Platform"/>
            <consortium name="The Broad Institute Genome Sequencing Center for Infectious Disease"/>
            <person name="Wu L."/>
            <person name="Ma J."/>
        </authorList>
    </citation>
    <scope>NUCLEOTIDE SEQUENCE [LARGE SCALE GENOMIC DNA]</scope>
    <source>
        <strain evidence="2">CGMCC 1.14993</strain>
    </source>
</reference>
<keyword evidence="2" id="KW-1185">Reference proteome</keyword>
<dbReference type="EMBL" id="BMHB01000001">
    <property type="protein sequence ID" value="GGI10844.1"/>
    <property type="molecule type" value="Genomic_DNA"/>
</dbReference>
<evidence type="ECO:0000313" key="1">
    <source>
        <dbReference type="EMBL" id="GGI10844.1"/>
    </source>
</evidence>
<comment type="caution">
    <text evidence="1">The sequence shown here is derived from an EMBL/GenBank/DDBJ whole genome shotgun (WGS) entry which is preliminary data.</text>
</comment>